<comment type="caution">
    <text evidence="2">The sequence shown here is derived from an EMBL/GenBank/DDBJ whole genome shotgun (WGS) entry which is preliminary data.</text>
</comment>
<dbReference type="EMBL" id="CADEBC010000208">
    <property type="protein sequence ID" value="CAB3226291.1"/>
    <property type="molecule type" value="Genomic_DNA"/>
</dbReference>
<feature type="region of interest" description="Disordered" evidence="1">
    <location>
        <begin position="234"/>
        <end position="338"/>
    </location>
</feature>
<protein>
    <submittedName>
        <fullName evidence="2">Uncharacterized protein</fullName>
    </submittedName>
</protein>
<feature type="compositionally biased region" description="Acidic residues" evidence="1">
    <location>
        <begin position="255"/>
        <end position="337"/>
    </location>
</feature>
<gene>
    <name evidence="2" type="ORF">APLA_LOCUS2789</name>
</gene>
<proteinExistence type="predicted"/>
<accession>A0A8S0Z268</accession>
<feature type="compositionally biased region" description="Low complexity" evidence="1">
    <location>
        <begin position="243"/>
        <end position="254"/>
    </location>
</feature>
<name>A0A8S0Z268_ARCPL</name>
<reference evidence="2 3" key="1">
    <citation type="submission" date="2020-04" db="EMBL/GenBank/DDBJ databases">
        <authorList>
            <person name="Wallbank WR R."/>
            <person name="Pardo Diaz C."/>
            <person name="Kozak K."/>
            <person name="Martin S."/>
            <person name="Jiggins C."/>
            <person name="Moest M."/>
            <person name="Warren A I."/>
            <person name="Byers J.R.P. K."/>
            <person name="Montejo-Kovacevich G."/>
            <person name="Yen C E."/>
        </authorList>
    </citation>
    <scope>NUCLEOTIDE SEQUENCE [LARGE SCALE GENOMIC DNA]</scope>
</reference>
<dbReference type="OrthoDB" id="7458595at2759"/>
<organism evidence="2 3">
    <name type="scientific">Arctia plantaginis</name>
    <name type="common">Wood tiger moth</name>
    <name type="synonym">Phalaena plantaginis</name>
    <dbReference type="NCBI Taxonomy" id="874455"/>
    <lineage>
        <taxon>Eukaryota</taxon>
        <taxon>Metazoa</taxon>
        <taxon>Ecdysozoa</taxon>
        <taxon>Arthropoda</taxon>
        <taxon>Hexapoda</taxon>
        <taxon>Insecta</taxon>
        <taxon>Pterygota</taxon>
        <taxon>Neoptera</taxon>
        <taxon>Endopterygota</taxon>
        <taxon>Lepidoptera</taxon>
        <taxon>Glossata</taxon>
        <taxon>Ditrysia</taxon>
        <taxon>Noctuoidea</taxon>
        <taxon>Erebidae</taxon>
        <taxon>Arctiinae</taxon>
        <taxon>Arctia</taxon>
    </lineage>
</organism>
<dbReference type="Proteomes" id="UP000494106">
    <property type="component" value="Unassembled WGS sequence"/>
</dbReference>
<keyword evidence="3" id="KW-1185">Reference proteome</keyword>
<dbReference type="AlphaFoldDB" id="A0A8S0Z268"/>
<evidence type="ECO:0000313" key="2">
    <source>
        <dbReference type="EMBL" id="CAB3226291.1"/>
    </source>
</evidence>
<evidence type="ECO:0000256" key="1">
    <source>
        <dbReference type="SAM" id="MobiDB-lite"/>
    </source>
</evidence>
<sequence>MSPLQYSSPYTNLEVFPDNEIVKPSGSYLTTFQDEKPPSLLDIPVAPDSNFDSDNDDKNAPLSPQFDFFKNINLHSCEFKAKIVLTPFLLRLFEKGIAEQLHFFNSEDQNSDCMNHNFNETLGSCKDRVTSTRNPSLKFDDQPFINPSAVNNQPIIVPYFLLDQDIEAVPEFENNSDVAINDQHPVNEDHHEHMVPPEPSFFQDYTDDEIPIDDPEVWVVVDIEEDDTGIIVEEENPQGGEGNQNEGNDNGGNENDTEEPGYDNDEENEGNEENENDTEEPEYDDAEENDNDRDAMEDYNEDDDLVDDEFVYEPVPNDDMEDDDVEYDDSISPDDETGAINDQQAWKREFLGLLAQVLFDDDDEYNFTDESNEVEVETQQPEEIYPRVIVEHLPQFPPAPGVPIPTTLWTPEFF</sequence>
<evidence type="ECO:0000313" key="3">
    <source>
        <dbReference type="Proteomes" id="UP000494106"/>
    </source>
</evidence>